<sequence>MDCYKLEIRQIVDYPRCRIYREFIQTLIADRSIRTGGSSGLFYFTVLCSYANFRTSYRRLDGITYTIYPGEWLCRVSELSQWFRTRFQHQVFHILSMLQARGLIHYTRLGHHGTLVKFSIKSWRKHNTVLDYNCPSQKETGFFFLPIATAVELIGTGRASEMDIVLDLWISTVYKDQQVQGSEIGPVVYFRNGSGNPLITYADLSRRWGISRSSVGRLLKKLDKLGHLSLMSFPGRTGSVIYLRNYLSTMFQISDILVDKAEVAMALNLKLTIPDNSKTECEAAACGNICVSESLSSVSKTHIYMIVQKTVQFLGRQGIACFGCSKAKYMLYPLSGDCQGIGEGGGGTAFKLDMYCGNSAIYHFELCVSQQAEAEGGYSDGEK</sequence>
<dbReference type="RefSeq" id="WP_131971863.1">
    <property type="nucleotide sequence ID" value="NZ_BAABXT010000001.1"/>
</dbReference>
<comment type="caution">
    <text evidence="2">The sequence shown here is derived from an EMBL/GenBank/DDBJ whole genome shotgun (WGS) entry which is preliminary data.</text>
</comment>
<dbReference type="Proteomes" id="UP001211173">
    <property type="component" value="Unassembled WGS sequence"/>
</dbReference>
<evidence type="ECO:0000313" key="3">
    <source>
        <dbReference type="Proteomes" id="UP000429811"/>
    </source>
</evidence>
<organism evidence="2 3">
    <name type="scientific">Flavonifractor plautii</name>
    <name type="common">Fusobacterium plautii</name>
    <dbReference type="NCBI Taxonomy" id="292800"/>
    <lineage>
        <taxon>Bacteria</taxon>
        <taxon>Bacillati</taxon>
        <taxon>Bacillota</taxon>
        <taxon>Clostridia</taxon>
        <taxon>Eubacteriales</taxon>
        <taxon>Oscillospiraceae</taxon>
        <taxon>Flavonifractor</taxon>
    </lineage>
</organism>
<dbReference type="EMBL" id="JAQLWV010000057">
    <property type="protein sequence ID" value="MDB7935862.1"/>
    <property type="molecule type" value="Genomic_DNA"/>
</dbReference>
<reference evidence="2 3" key="1">
    <citation type="journal article" date="2019" name="Nat. Med.">
        <title>A library of human gut bacterial isolates paired with longitudinal multiomics data enables mechanistic microbiome research.</title>
        <authorList>
            <person name="Poyet M."/>
            <person name="Groussin M."/>
            <person name="Gibbons S.M."/>
            <person name="Avila-Pacheco J."/>
            <person name="Jiang X."/>
            <person name="Kearney S.M."/>
            <person name="Perrotta A.R."/>
            <person name="Berdy B."/>
            <person name="Zhao S."/>
            <person name="Lieberman T.D."/>
            <person name="Swanson P.K."/>
            <person name="Smith M."/>
            <person name="Roesemann S."/>
            <person name="Alexander J.E."/>
            <person name="Rich S.A."/>
            <person name="Livny J."/>
            <person name="Vlamakis H."/>
            <person name="Clish C."/>
            <person name="Bullock K."/>
            <person name="Deik A."/>
            <person name="Scott J."/>
            <person name="Pierce K.A."/>
            <person name="Xavier R.J."/>
            <person name="Alm E.J."/>
        </authorList>
    </citation>
    <scope>NUCLEOTIDE SEQUENCE [LARGE SCALE GENOMIC DNA]</scope>
    <source>
        <strain evidence="2 3">BIOML-A5</strain>
    </source>
</reference>
<name>A0A6I2RLY3_FLAPL</name>
<reference evidence="1" key="2">
    <citation type="submission" date="2023-01" db="EMBL/GenBank/DDBJ databases">
        <title>Human gut microbiome strain richness.</title>
        <authorList>
            <person name="Chen-Liaw A."/>
        </authorList>
    </citation>
    <scope>NUCLEOTIDE SEQUENCE</scope>
    <source>
        <strain evidence="1">1001287st1_F4_1001285I_161205</strain>
    </source>
</reference>
<dbReference type="Proteomes" id="UP000429811">
    <property type="component" value="Unassembled WGS sequence"/>
</dbReference>
<protein>
    <submittedName>
        <fullName evidence="1">Helix-turn-helix domain-containing protein</fullName>
    </submittedName>
    <submittedName>
        <fullName evidence="2">MarR family transcriptional regulator</fullName>
    </submittedName>
</protein>
<proteinExistence type="predicted"/>
<dbReference type="AlphaFoldDB" id="A0A6I2RLY3"/>
<gene>
    <name evidence="2" type="ORF">GKE90_15655</name>
    <name evidence="1" type="ORF">PNE06_22510</name>
</gene>
<dbReference type="EMBL" id="WKPO01000025">
    <property type="protein sequence ID" value="MSB50117.1"/>
    <property type="molecule type" value="Genomic_DNA"/>
</dbReference>
<evidence type="ECO:0000313" key="1">
    <source>
        <dbReference type="EMBL" id="MDB7935862.1"/>
    </source>
</evidence>
<evidence type="ECO:0000313" key="2">
    <source>
        <dbReference type="EMBL" id="MSB50117.1"/>
    </source>
</evidence>
<accession>A0A6I2RLY3</accession>